<evidence type="ECO:0000313" key="2">
    <source>
        <dbReference type="EMBL" id="RMX94372.1"/>
    </source>
</evidence>
<sequence length="259" mass="29064">MSYYANGQESFNGVVREDDESMQRTRRPVSYNPVHGFAPVGPSGPPPNHFLWPSQQQGLGLVQMPPASLEYVHDGSMSMPVATDVASVPQRHNTMVPNMHIDSWNESCDPMSTILPNSFWDPMQPFRAFETTQFDLSTFHSYNTDDRQLLASSQYVAPQNDARESNDPVVKLEEPQTPRPQPLNDASPFEKPLVSDDNEITDEKRSFSIDSTRENSLSECSSISSGYSDAKSARNNQSSNSHAASWTDEAYSDEERHKR</sequence>
<feature type="region of interest" description="Disordered" evidence="1">
    <location>
        <begin position="156"/>
        <end position="259"/>
    </location>
</feature>
<evidence type="ECO:0000313" key="3">
    <source>
        <dbReference type="Proteomes" id="UP000276864"/>
    </source>
</evidence>
<feature type="compositionally biased region" description="Low complexity" evidence="1">
    <location>
        <begin position="217"/>
        <end position="228"/>
    </location>
</feature>
<comment type="caution">
    <text evidence="2">The sequence shown here is derived from an EMBL/GenBank/DDBJ whole genome shotgun (WGS) entry which is preliminary data.</text>
</comment>
<gene>
    <name evidence="2" type="ORF">D0866_16606</name>
</gene>
<feature type="compositionally biased region" description="Basic and acidic residues" evidence="1">
    <location>
        <begin position="201"/>
        <end position="213"/>
    </location>
</feature>
<reference evidence="2 3" key="1">
    <citation type="journal article" date="2018" name="BMC Genomics">
        <title>Genomic evidence for intraspecific hybridization in a clonal and extremely halotolerant yeast.</title>
        <authorList>
            <person name="Gostincar C."/>
            <person name="Stajich J.E."/>
            <person name="Zupancic J."/>
            <person name="Zalar P."/>
            <person name="Gunde-Cimerman N."/>
        </authorList>
    </citation>
    <scope>NUCLEOTIDE SEQUENCE [LARGE SCALE GENOMIC DNA]</scope>
    <source>
        <strain evidence="2 3">EXF-6651</strain>
    </source>
</reference>
<evidence type="ECO:0000256" key="1">
    <source>
        <dbReference type="SAM" id="MobiDB-lite"/>
    </source>
</evidence>
<accession>A0A3M6XUE3</accession>
<feature type="compositionally biased region" description="Polar residues" evidence="1">
    <location>
        <begin position="1"/>
        <end position="11"/>
    </location>
</feature>
<dbReference type="EMBL" id="QWIM01004292">
    <property type="protein sequence ID" value="RMX94372.1"/>
    <property type="molecule type" value="Genomic_DNA"/>
</dbReference>
<feature type="non-terminal residue" evidence="2">
    <location>
        <position position="259"/>
    </location>
</feature>
<proteinExistence type="predicted"/>
<name>A0A3M6XUE3_HORWE</name>
<protein>
    <submittedName>
        <fullName evidence="2">Uncharacterized protein</fullName>
    </submittedName>
</protein>
<feature type="compositionally biased region" description="Polar residues" evidence="1">
    <location>
        <begin position="233"/>
        <end position="244"/>
    </location>
</feature>
<feature type="region of interest" description="Disordered" evidence="1">
    <location>
        <begin position="1"/>
        <end position="25"/>
    </location>
</feature>
<feature type="compositionally biased region" description="Basic and acidic residues" evidence="1">
    <location>
        <begin position="161"/>
        <end position="176"/>
    </location>
</feature>
<dbReference type="Proteomes" id="UP000276864">
    <property type="component" value="Unassembled WGS sequence"/>
</dbReference>
<dbReference type="AlphaFoldDB" id="A0A3M6XUE3"/>
<organism evidence="2 3">
    <name type="scientific">Hortaea werneckii</name>
    <name type="common">Black yeast</name>
    <name type="synonym">Cladosporium werneckii</name>
    <dbReference type="NCBI Taxonomy" id="91943"/>
    <lineage>
        <taxon>Eukaryota</taxon>
        <taxon>Fungi</taxon>
        <taxon>Dikarya</taxon>
        <taxon>Ascomycota</taxon>
        <taxon>Pezizomycotina</taxon>
        <taxon>Dothideomycetes</taxon>
        <taxon>Dothideomycetidae</taxon>
        <taxon>Mycosphaerellales</taxon>
        <taxon>Teratosphaeriaceae</taxon>
        <taxon>Hortaea</taxon>
    </lineage>
</organism>